<reference evidence="1" key="1">
    <citation type="journal article" date="2022" name="Int. J. Mol. Sci.">
        <title>Draft Genome of Tanacetum Coccineum: Genomic Comparison of Closely Related Tanacetum-Family Plants.</title>
        <authorList>
            <person name="Yamashiro T."/>
            <person name="Shiraishi A."/>
            <person name="Nakayama K."/>
            <person name="Satake H."/>
        </authorList>
    </citation>
    <scope>NUCLEOTIDE SEQUENCE</scope>
</reference>
<evidence type="ECO:0000313" key="2">
    <source>
        <dbReference type="Proteomes" id="UP001151760"/>
    </source>
</evidence>
<dbReference type="EMBL" id="BQNB010016606">
    <property type="protein sequence ID" value="GJT53659.1"/>
    <property type="molecule type" value="Genomic_DNA"/>
</dbReference>
<protein>
    <recommendedName>
        <fullName evidence="3">Reverse transcriptase domain-containing protein</fullName>
    </recommendedName>
</protein>
<accession>A0ABQ5ERU6</accession>
<comment type="caution">
    <text evidence="1">The sequence shown here is derived from an EMBL/GenBank/DDBJ whole genome shotgun (WGS) entry which is preliminary data.</text>
</comment>
<organism evidence="1 2">
    <name type="scientific">Tanacetum coccineum</name>
    <dbReference type="NCBI Taxonomy" id="301880"/>
    <lineage>
        <taxon>Eukaryota</taxon>
        <taxon>Viridiplantae</taxon>
        <taxon>Streptophyta</taxon>
        <taxon>Embryophyta</taxon>
        <taxon>Tracheophyta</taxon>
        <taxon>Spermatophyta</taxon>
        <taxon>Magnoliopsida</taxon>
        <taxon>eudicotyledons</taxon>
        <taxon>Gunneridae</taxon>
        <taxon>Pentapetalae</taxon>
        <taxon>asterids</taxon>
        <taxon>campanulids</taxon>
        <taxon>Asterales</taxon>
        <taxon>Asteraceae</taxon>
        <taxon>Asteroideae</taxon>
        <taxon>Anthemideae</taxon>
        <taxon>Anthemidinae</taxon>
        <taxon>Tanacetum</taxon>
    </lineage>
</organism>
<dbReference type="Proteomes" id="UP001151760">
    <property type="component" value="Unassembled WGS sequence"/>
</dbReference>
<evidence type="ECO:0000313" key="1">
    <source>
        <dbReference type="EMBL" id="GJT53659.1"/>
    </source>
</evidence>
<evidence type="ECO:0008006" key="3">
    <source>
        <dbReference type="Google" id="ProtNLM"/>
    </source>
</evidence>
<proteinExistence type="predicted"/>
<name>A0ABQ5ERU6_9ASTR</name>
<gene>
    <name evidence="1" type="ORF">Tco_0988713</name>
</gene>
<reference evidence="1" key="2">
    <citation type="submission" date="2022-01" db="EMBL/GenBank/DDBJ databases">
        <authorList>
            <person name="Yamashiro T."/>
            <person name="Shiraishi A."/>
            <person name="Satake H."/>
            <person name="Nakayama K."/>
        </authorList>
    </citation>
    <scope>NUCLEOTIDE SEQUENCE</scope>
</reference>
<keyword evidence="2" id="KW-1185">Reference proteome</keyword>
<sequence>MNDHLKAHRDFQQPSQYRKIPICYDDDDDEYSFATQEYLKKFSFAITPDLPKLNSLIMEDGHLDTIPETKSDELIKSSVEDLVHTPSEFDGISEGEFQFHREMIDLPIQEFAGELALIAPIPPGIVEADLDPKGDIRFIENLMYDNSFPRPPETLKDDYETVIDSNNDYSSSNDDSYEDIDYVDASPPYSKLVSLEEVKDFHPKDGEIEDDILREKLSKINLLIAKIEALNANPTPSSDFILKSPIPIEDGDSFLEKFETNPELETFKFDIEEKNSGSTTIHANISLLDLKCFYFKSKPDPGELPSIIDFGIRENVSSMTNVNLPFEDD</sequence>